<keyword evidence="2" id="KW-1133">Transmembrane helix</keyword>
<dbReference type="Proteomes" id="UP000220922">
    <property type="component" value="Unassembled WGS sequence"/>
</dbReference>
<dbReference type="SUPFAM" id="SSF49452">
    <property type="entry name" value="Starch-binding domain-like"/>
    <property type="match status" value="1"/>
</dbReference>
<dbReference type="AlphaFoldDB" id="A0A2H3L4D5"/>
<keyword evidence="2" id="KW-0812">Transmembrane</keyword>
<keyword evidence="4" id="KW-1185">Reference proteome</keyword>
<evidence type="ECO:0000313" key="3">
    <source>
        <dbReference type="EMBL" id="PDV99694.1"/>
    </source>
</evidence>
<dbReference type="InterPro" id="IPR013784">
    <property type="entry name" value="Carb-bd-like_fold"/>
</dbReference>
<keyword evidence="2" id="KW-0472">Membrane</keyword>
<dbReference type="RefSeq" id="WP_097651461.1">
    <property type="nucleotide sequence ID" value="NZ_LYXE01000063.1"/>
</dbReference>
<gene>
    <name evidence="3" type="ORF">A9Q02_00280</name>
</gene>
<evidence type="ECO:0000313" key="4">
    <source>
        <dbReference type="Proteomes" id="UP000220922"/>
    </source>
</evidence>
<comment type="caution">
    <text evidence="3">The sequence shown here is derived from an EMBL/GenBank/DDBJ whole genome shotgun (WGS) entry which is preliminary data.</text>
</comment>
<proteinExistence type="predicted"/>
<accession>A0A2H3L4D5</accession>
<evidence type="ECO:0008006" key="5">
    <source>
        <dbReference type="Google" id="ProtNLM"/>
    </source>
</evidence>
<feature type="region of interest" description="Disordered" evidence="1">
    <location>
        <begin position="1"/>
        <end position="22"/>
    </location>
</feature>
<reference evidence="3 4" key="1">
    <citation type="submission" date="2016-05" db="EMBL/GenBank/DDBJ databases">
        <authorList>
            <person name="Lavstsen T."/>
            <person name="Jespersen J.S."/>
        </authorList>
    </citation>
    <scope>NUCLEOTIDE SEQUENCE [LARGE SCALE GENOMIC DNA]</scope>
    <source>
        <strain evidence="3 4">B7-9</strain>
    </source>
</reference>
<name>A0A2H3L4D5_9CHLR</name>
<organism evidence="3 4">
    <name type="scientific">Candidatus Chloroploca asiatica</name>
    <dbReference type="NCBI Taxonomy" id="1506545"/>
    <lineage>
        <taxon>Bacteria</taxon>
        <taxon>Bacillati</taxon>
        <taxon>Chloroflexota</taxon>
        <taxon>Chloroflexia</taxon>
        <taxon>Chloroflexales</taxon>
        <taxon>Chloroflexineae</taxon>
        <taxon>Oscillochloridaceae</taxon>
        <taxon>Candidatus Chloroploca</taxon>
    </lineage>
</organism>
<dbReference type="GO" id="GO:0030246">
    <property type="term" value="F:carbohydrate binding"/>
    <property type="evidence" value="ECO:0007669"/>
    <property type="project" value="InterPro"/>
</dbReference>
<dbReference type="EMBL" id="LYXE01000063">
    <property type="protein sequence ID" value="PDV99694.1"/>
    <property type="molecule type" value="Genomic_DNA"/>
</dbReference>
<dbReference type="Pfam" id="PF13620">
    <property type="entry name" value="CarboxypepD_reg"/>
    <property type="match status" value="1"/>
</dbReference>
<protein>
    <recommendedName>
        <fullName evidence="5">Carboxypeptidase regulatory-like domain-containing protein</fullName>
    </recommendedName>
</protein>
<evidence type="ECO:0000256" key="1">
    <source>
        <dbReference type="SAM" id="MobiDB-lite"/>
    </source>
</evidence>
<evidence type="ECO:0000256" key="2">
    <source>
        <dbReference type="SAM" id="Phobius"/>
    </source>
</evidence>
<dbReference type="Gene3D" id="2.60.40.1120">
    <property type="entry name" value="Carboxypeptidase-like, regulatory domain"/>
    <property type="match status" value="1"/>
</dbReference>
<feature type="transmembrane region" description="Helical" evidence="2">
    <location>
        <begin position="27"/>
        <end position="47"/>
    </location>
</feature>
<sequence>MTFQDSFKDLVPGSTPPPPPPRWQKPVRIALIVLSITTGLLLVIRLVQMMDVVPSVAGTGSGTVAGQVVDQAGRPQPAEVIIQKTDLIVQTAPDGRFQIAGVPTGAQVLVVARDGVAVEYPINVRNGQTINVGTVKSETTTQPVR</sequence>